<feature type="region of interest" description="Disordered" evidence="1">
    <location>
        <begin position="1"/>
        <end position="130"/>
    </location>
</feature>
<feature type="compositionally biased region" description="Polar residues" evidence="1">
    <location>
        <begin position="1"/>
        <end position="11"/>
    </location>
</feature>
<feature type="compositionally biased region" description="Polar residues" evidence="1">
    <location>
        <begin position="388"/>
        <end position="399"/>
    </location>
</feature>
<feature type="compositionally biased region" description="Basic and acidic residues" evidence="1">
    <location>
        <begin position="418"/>
        <end position="430"/>
    </location>
</feature>
<protein>
    <submittedName>
        <fullName evidence="3">Uncharacterized protein</fullName>
    </submittedName>
</protein>
<dbReference type="Proteomes" id="UP001652660">
    <property type="component" value="Chromosome 2c"/>
</dbReference>
<dbReference type="PANTHER" id="PTHR37729:SF1">
    <property type="entry name" value="NEUROFILAMENT PROTEIN-LIKE PROTEIN"/>
    <property type="match status" value="1"/>
</dbReference>
<feature type="compositionally biased region" description="Basic and acidic residues" evidence="1">
    <location>
        <begin position="177"/>
        <end position="194"/>
    </location>
</feature>
<feature type="compositionally biased region" description="Basic and acidic residues" evidence="1">
    <location>
        <begin position="358"/>
        <end position="384"/>
    </location>
</feature>
<reference evidence="2" key="1">
    <citation type="journal article" date="2025" name="Foods">
        <title>Unveiling the Microbial Signatures of Arabica Coffee Cherries: Insights into Ripeness Specific Diversity, Functional Traits, and Implications for Quality and Safety.</title>
        <authorList>
            <consortium name="RefSeq"/>
            <person name="Tenea G.N."/>
            <person name="Cifuentes V."/>
            <person name="Reyes P."/>
            <person name="Cevallos-Vallejos M."/>
        </authorList>
    </citation>
    <scope>NUCLEOTIDE SEQUENCE [LARGE SCALE GENOMIC DNA]</scope>
</reference>
<dbReference type="AlphaFoldDB" id="A0A6P6W0F7"/>
<feature type="compositionally biased region" description="Basic and acidic residues" evidence="1">
    <location>
        <begin position="452"/>
        <end position="466"/>
    </location>
</feature>
<dbReference type="PANTHER" id="PTHR37729">
    <property type="entry name" value="NEUROFILAMENT PROTEIN-LIKE PROTEIN"/>
    <property type="match status" value="1"/>
</dbReference>
<feature type="compositionally biased region" description="Low complexity" evidence="1">
    <location>
        <begin position="404"/>
        <end position="417"/>
    </location>
</feature>
<feature type="compositionally biased region" description="Basic and acidic residues" evidence="1">
    <location>
        <begin position="39"/>
        <end position="48"/>
    </location>
</feature>
<feature type="compositionally biased region" description="Basic and acidic residues" evidence="1">
    <location>
        <begin position="76"/>
        <end position="90"/>
    </location>
</feature>
<feature type="compositionally biased region" description="Polar residues" evidence="1">
    <location>
        <begin position="588"/>
        <end position="597"/>
    </location>
</feature>
<dbReference type="RefSeq" id="XP_027108076.1">
    <property type="nucleotide sequence ID" value="XM_027252275.2"/>
</dbReference>
<organism evidence="2 3">
    <name type="scientific">Coffea arabica</name>
    <name type="common">Arabian coffee</name>
    <dbReference type="NCBI Taxonomy" id="13443"/>
    <lineage>
        <taxon>Eukaryota</taxon>
        <taxon>Viridiplantae</taxon>
        <taxon>Streptophyta</taxon>
        <taxon>Embryophyta</taxon>
        <taxon>Tracheophyta</taxon>
        <taxon>Spermatophyta</taxon>
        <taxon>Magnoliopsida</taxon>
        <taxon>eudicotyledons</taxon>
        <taxon>Gunneridae</taxon>
        <taxon>Pentapetalae</taxon>
        <taxon>asterids</taxon>
        <taxon>lamiids</taxon>
        <taxon>Gentianales</taxon>
        <taxon>Rubiaceae</taxon>
        <taxon>Ixoroideae</taxon>
        <taxon>Gardenieae complex</taxon>
        <taxon>Bertiereae - Coffeeae clade</taxon>
        <taxon>Coffeeae</taxon>
        <taxon>Coffea</taxon>
    </lineage>
</organism>
<feature type="compositionally biased region" description="Basic and acidic residues" evidence="1">
    <location>
        <begin position="490"/>
        <end position="503"/>
    </location>
</feature>
<accession>A0A6P6W0F7</accession>
<dbReference type="GeneID" id="113727887"/>
<reference evidence="3" key="2">
    <citation type="submission" date="2025-08" db="UniProtKB">
        <authorList>
            <consortium name="RefSeq"/>
        </authorList>
    </citation>
    <scope>IDENTIFICATION</scope>
    <source>
        <tissue evidence="3">Leaves</tissue>
    </source>
</reference>
<evidence type="ECO:0000313" key="2">
    <source>
        <dbReference type="Proteomes" id="UP001652660"/>
    </source>
</evidence>
<feature type="compositionally biased region" description="Basic and acidic residues" evidence="1">
    <location>
        <begin position="335"/>
        <end position="344"/>
    </location>
</feature>
<feature type="compositionally biased region" description="Basic and acidic residues" evidence="1">
    <location>
        <begin position="59"/>
        <end position="69"/>
    </location>
</feature>
<feature type="compositionally biased region" description="Basic and acidic residues" evidence="1">
    <location>
        <begin position="510"/>
        <end position="573"/>
    </location>
</feature>
<feature type="region of interest" description="Disordered" evidence="1">
    <location>
        <begin position="308"/>
        <end position="633"/>
    </location>
</feature>
<keyword evidence="2" id="KW-1185">Reference proteome</keyword>
<gene>
    <name evidence="3" type="primary">LOC113727887</name>
</gene>
<proteinExistence type="predicted"/>
<sequence>MATETVSSDHSTPALEQVEKEVKEEVEKIAEDGTSPPKGNEEKPKDETTPGETAVPLAETEKKMEEKQSEPLVVEEVVKAEVEEKPKAEEPPSLPITSAEPEEKIEDKHIEPPAIEEIKKPDDIPALDISSKDNPELAKEYVPKEETVNVAGVADNILKREPEGHSGIKNLETPQEEPPKGSEEEKLVEESKEIDIPASVVEAVEAQEEKVEEIPKDIDIPESVSGATKTIAEEVTELPEKIDIPQAATEAIETKEEEVKESPEKIDVLEAVKEGVETKVEQVEELPKKIDISEPVNGAIETKMEQVEEAAAADVVEVSAAEPGKEEISIPEPVAEDRPEEKPVATEQTGKEAATAEPEEKIEVETIKDREISTDEIDETKLAEGVESTATESSEQIASTPVAVQVETENVEVPPTEVAEKAEDKEKELTAKPQKQVTLEELLEKVEEETETKDLKTEEKEEKNGISEESSQLEAKEVDAVTSSIPPPEDSSKSVKQMSRDIELPAEIGTKIEETVASAETEKDAVVDKNVDVEKEPEKAEPETETKAEEAAEAVKETEKTDVAVEESKEVGDLKTTQEAPKEEVPGKTTQKSTNILSKVKHSLVKAKKAIIGKSPAKTPAAPPPETKEEVKS</sequence>
<evidence type="ECO:0000313" key="3">
    <source>
        <dbReference type="RefSeq" id="XP_027108076.1"/>
    </source>
</evidence>
<name>A0A6P6W0F7_COFAR</name>
<feature type="region of interest" description="Disordered" evidence="1">
    <location>
        <begin position="159"/>
        <end position="194"/>
    </location>
</feature>
<feature type="compositionally biased region" description="Basic and acidic residues" evidence="1">
    <location>
        <begin position="17"/>
        <end position="31"/>
    </location>
</feature>
<feature type="compositionally biased region" description="Low complexity" evidence="1">
    <location>
        <begin position="309"/>
        <end position="322"/>
    </location>
</feature>
<evidence type="ECO:0000256" key="1">
    <source>
        <dbReference type="SAM" id="MobiDB-lite"/>
    </source>
</evidence>
<feature type="compositionally biased region" description="Basic and acidic residues" evidence="1">
    <location>
        <begin position="101"/>
        <end position="123"/>
    </location>
</feature>
<feature type="compositionally biased region" description="Basic residues" evidence="1">
    <location>
        <begin position="599"/>
        <end position="611"/>
    </location>
</feature>
<dbReference type="OrthoDB" id="1304274at2759"/>